<dbReference type="Gene3D" id="2.102.10.10">
    <property type="entry name" value="Rieske [2Fe-2S] iron-sulphur domain"/>
    <property type="match status" value="1"/>
</dbReference>
<evidence type="ECO:0000256" key="1">
    <source>
        <dbReference type="ARBA" id="ARBA00022714"/>
    </source>
</evidence>
<evidence type="ECO:0000256" key="4">
    <source>
        <dbReference type="ARBA" id="ARBA00023014"/>
    </source>
</evidence>
<keyword evidence="4" id="KW-0411">Iron-sulfur</keyword>
<dbReference type="EMBL" id="JBAKFM010000003">
    <property type="protein sequence ID" value="MEX0469486.1"/>
    <property type="molecule type" value="Genomic_DNA"/>
</dbReference>
<gene>
    <name evidence="7" type="ORF">V6X73_07090</name>
</gene>
<dbReference type="PANTHER" id="PTHR10134">
    <property type="entry name" value="CYTOCHROME B-C1 COMPLEX SUBUNIT RIESKE, MITOCHONDRIAL"/>
    <property type="match status" value="1"/>
</dbReference>
<evidence type="ECO:0000256" key="5">
    <source>
        <dbReference type="ARBA" id="ARBA00023157"/>
    </source>
</evidence>
<dbReference type="RefSeq" id="WP_367959195.1">
    <property type="nucleotide sequence ID" value="NZ_JBAKFH010000001.1"/>
</dbReference>
<reference evidence="7 8" key="1">
    <citation type="submission" date="2024-02" db="EMBL/GenBank/DDBJ databases">
        <title>New especies of Spiribacter isolated from saline water.</title>
        <authorList>
            <person name="Leon M.J."/>
            <person name="De La Haba R."/>
            <person name="Sanchez-Porro C."/>
            <person name="Ventosa A."/>
        </authorList>
    </citation>
    <scope>NUCLEOTIDE SEQUENCE [LARGE SCALE GENOMIC DNA]</scope>
    <source>
        <strain evidence="8">ag22IC6-390</strain>
    </source>
</reference>
<dbReference type="InterPro" id="IPR036922">
    <property type="entry name" value="Rieske_2Fe-2S_sf"/>
</dbReference>
<sequence length="188" mass="19128">MAKHDGNVDKQRRMLLGAGIGGCVGAAFGARIEQVKAAATASAGDVLVYFKGDNAGLPIDPSGLQLLEPVLAKPQSPDGQVREARENVVTVVRVPMDEMEADIEDMAAGDIVAVSAICSHQGCFVSDVGTFGTAEGKLACTCHGSIFEPRAGGERVAGPAERGLPTLPVTIDGGQLVATGGFTGKVGP</sequence>
<proteinExistence type="predicted"/>
<dbReference type="InterPro" id="IPR017941">
    <property type="entry name" value="Rieske_2Fe-2S"/>
</dbReference>
<evidence type="ECO:0000259" key="6">
    <source>
        <dbReference type="PROSITE" id="PS51296"/>
    </source>
</evidence>
<dbReference type="InterPro" id="IPR014349">
    <property type="entry name" value="Rieske_Fe-S_prot"/>
</dbReference>
<evidence type="ECO:0000256" key="3">
    <source>
        <dbReference type="ARBA" id="ARBA00023004"/>
    </source>
</evidence>
<evidence type="ECO:0000313" key="7">
    <source>
        <dbReference type="EMBL" id="MEX0469486.1"/>
    </source>
</evidence>
<keyword evidence="2" id="KW-0479">Metal-binding</keyword>
<dbReference type="Pfam" id="PF00355">
    <property type="entry name" value="Rieske"/>
    <property type="match status" value="1"/>
</dbReference>
<comment type="caution">
    <text evidence="7">The sequence shown here is derived from an EMBL/GenBank/DDBJ whole genome shotgun (WGS) entry which is preliminary data.</text>
</comment>
<keyword evidence="3" id="KW-0408">Iron</keyword>
<dbReference type="CDD" id="cd03467">
    <property type="entry name" value="Rieske"/>
    <property type="match status" value="1"/>
</dbReference>
<evidence type="ECO:0000313" key="8">
    <source>
        <dbReference type="Proteomes" id="UP001556709"/>
    </source>
</evidence>
<dbReference type="PROSITE" id="PS51296">
    <property type="entry name" value="RIESKE"/>
    <property type="match status" value="1"/>
</dbReference>
<dbReference type="Proteomes" id="UP001556709">
    <property type="component" value="Unassembled WGS sequence"/>
</dbReference>
<protein>
    <submittedName>
        <fullName evidence="7">Rieske 2Fe-2S domain-containing protein</fullName>
    </submittedName>
</protein>
<organism evidence="7 8">
    <name type="scientific">Spiribacter pallidus</name>
    <dbReference type="NCBI Taxonomy" id="1987936"/>
    <lineage>
        <taxon>Bacteria</taxon>
        <taxon>Pseudomonadati</taxon>
        <taxon>Pseudomonadota</taxon>
        <taxon>Gammaproteobacteria</taxon>
        <taxon>Chromatiales</taxon>
        <taxon>Ectothiorhodospiraceae</taxon>
        <taxon>Spiribacter</taxon>
    </lineage>
</organism>
<name>A0ABV3TFA8_9GAMM</name>
<accession>A0ABV3TFA8</accession>
<keyword evidence="1" id="KW-0001">2Fe-2S</keyword>
<keyword evidence="5" id="KW-1015">Disulfide bond</keyword>
<keyword evidence="8" id="KW-1185">Reference proteome</keyword>
<feature type="domain" description="Rieske" evidence="6">
    <location>
        <begin position="78"/>
        <end position="178"/>
    </location>
</feature>
<dbReference type="SUPFAM" id="SSF50022">
    <property type="entry name" value="ISP domain"/>
    <property type="match status" value="1"/>
</dbReference>
<evidence type="ECO:0000256" key="2">
    <source>
        <dbReference type="ARBA" id="ARBA00022723"/>
    </source>
</evidence>